<dbReference type="PANTHER" id="PTHR31616:SF0">
    <property type="entry name" value="GLUCAN 1,4-ALPHA-GLUCOSIDASE"/>
    <property type="match status" value="1"/>
</dbReference>
<accession>A0A1G7LXZ8</accession>
<proteinExistence type="predicted"/>
<dbReference type="RefSeq" id="WP_004398768.1">
    <property type="nucleotide sequence ID" value="NZ_FNBS01000016.1"/>
</dbReference>
<dbReference type="GO" id="GO:0005975">
    <property type="term" value="P:carbohydrate metabolic process"/>
    <property type="evidence" value="ECO:0007669"/>
    <property type="project" value="InterPro"/>
</dbReference>
<keyword evidence="2" id="KW-0378">Hydrolase</keyword>
<dbReference type="AlphaFoldDB" id="A0A1G7LXZ8"/>
<name>A0A1G7LXZ8_THETY</name>
<dbReference type="Pfam" id="PF00723">
    <property type="entry name" value="Glyco_hydro_15"/>
    <property type="match status" value="1"/>
</dbReference>
<dbReference type="GO" id="GO:0004553">
    <property type="term" value="F:hydrolase activity, hydrolyzing O-glycosyl compounds"/>
    <property type="evidence" value="ECO:0007669"/>
    <property type="project" value="TreeGrafter"/>
</dbReference>
<dbReference type="InterPro" id="IPR008928">
    <property type="entry name" value="6-hairpin_glycosidase_sf"/>
</dbReference>
<protein>
    <submittedName>
        <fullName evidence="2">Glycosyl hydrolases family 15</fullName>
    </submittedName>
</protein>
<reference evidence="2 3" key="1">
    <citation type="submission" date="2016-10" db="EMBL/GenBank/DDBJ databases">
        <authorList>
            <person name="de Groot N.N."/>
        </authorList>
    </citation>
    <scope>NUCLEOTIDE SEQUENCE [LARGE SCALE GENOMIC DNA]</scope>
    <source>
        <strain evidence="2 3">DSM 569</strain>
    </source>
</reference>
<organism evidence="2 3">
    <name type="scientific">Thermoanaerobacter thermohydrosulfuricus</name>
    <name type="common">Clostridium thermohydrosulfuricum</name>
    <dbReference type="NCBI Taxonomy" id="1516"/>
    <lineage>
        <taxon>Bacteria</taxon>
        <taxon>Bacillati</taxon>
        <taxon>Bacillota</taxon>
        <taxon>Clostridia</taxon>
        <taxon>Thermoanaerobacterales</taxon>
        <taxon>Thermoanaerobacteraceae</taxon>
        <taxon>Thermoanaerobacter</taxon>
    </lineage>
</organism>
<evidence type="ECO:0000313" key="3">
    <source>
        <dbReference type="Proteomes" id="UP000183404"/>
    </source>
</evidence>
<dbReference type="PANTHER" id="PTHR31616">
    <property type="entry name" value="TREHALASE"/>
    <property type="match status" value="1"/>
</dbReference>
<gene>
    <name evidence="2" type="ORF">SAMN04244560_00878</name>
</gene>
<dbReference type="SUPFAM" id="SSF48208">
    <property type="entry name" value="Six-hairpin glycosidases"/>
    <property type="match status" value="1"/>
</dbReference>
<feature type="domain" description="GH15-like" evidence="1">
    <location>
        <begin position="16"/>
        <end position="282"/>
    </location>
</feature>
<sequence>MENLVEKSIKIIKNNQSEYGSFIASPSFPTYHFSWLRDGSFIAYSMDLVEQYAEAKKFYRWVNEVIIRYSYKVDKIIEKIKNGNKLEPNDFLYARYTLEGYEEKDSGWGNFQLDGYGTWLWGLSEHIKITGKTELINDFFKSIDITIKYIDNLWYYPNFDVWEENSDKIHTSTLACLYGGLNSINKYLNDDKVKELANKIKTYILTNCVVENSFVKYVGSNSVDSSLIWLAIPFEVVDVNDEIFLNTIKRIEKELLHNGGMHRYRKDTYYGGGQWILLSAWMGLYYCKSGDYKKAEEVKKWIEEQADENGYLPEQVPYHLNNEVYYPYWVNKWGNIAKPLLWSHAMYLVLDYELKKAGVQLED</sequence>
<dbReference type="Proteomes" id="UP000183404">
    <property type="component" value="Unassembled WGS sequence"/>
</dbReference>
<dbReference type="InterPro" id="IPR011613">
    <property type="entry name" value="GH15-like"/>
</dbReference>
<dbReference type="Gene3D" id="1.50.10.10">
    <property type="match status" value="1"/>
</dbReference>
<evidence type="ECO:0000259" key="1">
    <source>
        <dbReference type="Pfam" id="PF00723"/>
    </source>
</evidence>
<dbReference type="InterPro" id="IPR012341">
    <property type="entry name" value="6hp_glycosidase-like_sf"/>
</dbReference>
<dbReference type="EMBL" id="FNBS01000016">
    <property type="protein sequence ID" value="SDF54438.1"/>
    <property type="molecule type" value="Genomic_DNA"/>
</dbReference>
<evidence type="ECO:0000313" key="2">
    <source>
        <dbReference type="EMBL" id="SDF54438.1"/>
    </source>
</evidence>